<evidence type="ECO:0000313" key="3">
    <source>
        <dbReference type="EMBL" id="KAK6327403.1"/>
    </source>
</evidence>
<sequence length="103" mass="12040">MKYRYRQTLRNPSSSGRVTCPSFSELHTFLASKPNMPQSKELNDEEDNALWQVVQRRDTMDYGLVEEFVTTVLEIIPDLMRESPTHHRAMSTGSFSRRIRPHV</sequence>
<proteinExistence type="predicted"/>
<protein>
    <recommendedName>
        <fullName evidence="2">TERF1-interacting nuclear factor 2 N-terminal domain-containing protein</fullName>
    </recommendedName>
</protein>
<evidence type="ECO:0000256" key="1">
    <source>
        <dbReference type="SAM" id="MobiDB-lite"/>
    </source>
</evidence>
<feature type="region of interest" description="Disordered" evidence="1">
    <location>
        <begin position="84"/>
        <end position="103"/>
    </location>
</feature>
<comment type="caution">
    <text evidence="3">The sequence shown here is derived from an EMBL/GenBank/DDBJ whole genome shotgun (WGS) entry which is preliminary data.</text>
</comment>
<evidence type="ECO:0000259" key="2">
    <source>
        <dbReference type="Pfam" id="PF14973"/>
    </source>
</evidence>
<name>A0AAN8MAS4_9TELE</name>
<organism evidence="3 4">
    <name type="scientific">Coregonus suidteri</name>
    <dbReference type="NCBI Taxonomy" id="861788"/>
    <lineage>
        <taxon>Eukaryota</taxon>
        <taxon>Metazoa</taxon>
        <taxon>Chordata</taxon>
        <taxon>Craniata</taxon>
        <taxon>Vertebrata</taxon>
        <taxon>Euteleostomi</taxon>
        <taxon>Actinopterygii</taxon>
        <taxon>Neopterygii</taxon>
        <taxon>Teleostei</taxon>
        <taxon>Protacanthopterygii</taxon>
        <taxon>Salmoniformes</taxon>
        <taxon>Salmonidae</taxon>
        <taxon>Coregoninae</taxon>
        <taxon>Coregonus</taxon>
    </lineage>
</organism>
<evidence type="ECO:0000313" key="4">
    <source>
        <dbReference type="Proteomes" id="UP001356427"/>
    </source>
</evidence>
<reference evidence="3 4" key="1">
    <citation type="submission" date="2021-04" db="EMBL/GenBank/DDBJ databases">
        <authorList>
            <person name="De Guttry C."/>
            <person name="Zahm M."/>
            <person name="Klopp C."/>
            <person name="Cabau C."/>
            <person name="Louis A."/>
            <person name="Berthelot C."/>
            <person name="Parey E."/>
            <person name="Roest Crollius H."/>
            <person name="Montfort J."/>
            <person name="Robinson-Rechavi M."/>
            <person name="Bucao C."/>
            <person name="Bouchez O."/>
            <person name="Gislard M."/>
            <person name="Lluch J."/>
            <person name="Milhes M."/>
            <person name="Lampietro C."/>
            <person name="Lopez Roques C."/>
            <person name="Donnadieu C."/>
            <person name="Braasch I."/>
            <person name="Desvignes T."/>
            <person name="Postlethwait J."/>
            <person name="Bobe J."/>
            <person name="Wedekind C."/>
            <person name="Guiguen Y."/>
        </authorList>
    </citation>
    <scope>NUCLEOTIDE SEQUENCE [LARGE SCALE GENOMIC DNA]</scope>
    <source>
        <strain evidence="3">Cs_M1</strain>
        <tissue evidence="3">Blood</tissue>
    </source>
</reference>
<gene>
    <name evidence="3" type="ORF">J4Q44_G00030480</name>
</gene>
<feature type="domain" description="TERF1-interacting nuclear factor 2 N-terminal" evidence="2">
    <location>
        <begin position="51"/>
        <end position="84"/>
    </location>
</feature>
<dbReference type="InterPro" id="IPR029400">
    <property type="entry name" value="TINF2_N"/>
</dbReference>
<dbReference type="AlphaFoldDB" id="A0AAN8MAS4"/>
<dbReference type="Pfam" id="PF14973">
    <property type="entry name" value="TINF2_N"/>
    <property type="match status" value="1"/>
</dbReference>
<accession>A0AAN8MAS4</accession>
<dbReference type="Proteomes" id="UP001356427">
    <property type="component" value="Unassembled WGS sequence"/>
</dbReference>
<dbReference type="EMBL" id="JAGTTL010000002">
    <property type="protein sequence ID" value="KAK6327403.1"/>
    <property type="molecule type" value="Genomic_DNA"/>
</dbReference>
<keyword evidence="4" id="KW-1185">Reference proteome</keyword>